<dbReference type="SMART" id="SM00320">
    <property type="entry name" value="WD40"/>
    <property type="match status" value="17"/>
</dbReference>
<evidence type="ECO:0000313" key="7">
    <source>
        <dbReference type="RefSeq" id="XP_012935535.1"/>
    </source>
</evidence>
<dbReference type="InterPro" id="IPR052652">
    <property type="entry name" value="Telomerase_Complex_Comp"/>
</dbReference>
<dbReference type="Pfam" id="PF19334">
    <property type="entry name" value="DUF5920"/>
    <property type="match status" value="1"/>
</dbReference>
<feature type="region of interest" description="Disordered" evidence="4">
    <location>
        <begin position="150"/>
        <end position="189"/>
    </location>
</feature>
<dbReference type="InterPro" id="IPR037214">
    <property type="entry name" value="TROVE_dom_sf"/>
</dbReference>
<dbReference type="SUPFAM" id="SSF53300">
    <property type="entry name" value="vWA-like"/>
    <property type="match status" value="1"/>
</dbReference>
<feature type="repeat" description="WD" evidence="3">
    <location>
        <begin position="1716"/>
        <end position="1757"/>
    </location>
</feature>
<dbReference type="Gene3D" id="3.40.50.410">
    <property type="entry name" value="von Willebrand factor, type A domain"/>
    <property type="match status" value="1"/>
</dbReference>
<evidence type="ECO:0000256" key="1">
    <source>
        <dbReference type="ARBA" id="ARBA00022574"/>
    </source>
</evidence>
<feature type="repeat" description="WD" evidence="3">
    <location>
        <begin position="2147"/>
        <end position="2188"/>
    </location>
</feature>
<dbReference type="SMART" id="SM00382">
    <property type="entry name" value="AAA"/>
    <property type="match status" value="1"/>
</dbReference>
<feature type="repeat" description="WD" evidence="3">
    <location>
        <begin position="2189"/>
        <end position="2219"/>
    </location>
</feature>
<evidence type="ECO:0000259" key="5">
    <source>
        <dbReference type="PROSITE" id="PS50988"/>
    </source>
</evidence>
<dbReference type="Gene3D" id="3.40.50.300">
    <property type="entry name" value="P-loop containing nucleotide triphosphate hydrolases"/>
    <property type="match status" value="1"/>
</dbReference>
<dbReference type="SUPFAM" id="SSF52540">
    <property type="entry name" value="P-loop containing nucleoside triphosphate hydrolases"/>
    <property type="match status" value="1"/>
</dbReference>
<dbReference type="RefSeq" id="XP_035824561.1">
    <property type="nucleotide sequence ID" value="XM_035968668.1"/>
</dbReference>
<dbReference type="Pfam" id="PF00400">
    <property type="entry name" value="WD40"/>
    <property type="match status" value="8"/>
</dbReference>
<feature type="repeat" description="WD" evidence="3">
    <location>
        <begin position="2357"/>
        <end position="2389"/>
    </location>
</feature>
<evidence type="ECO:0000313" key="6">
    <source>
        <dbReference type="Proteomes" id="UP000694888"/>
    </source>
</evidence>
<dbReference type="PROSITE" id="PS50294">
    <property type="entry name" value="WD_REPEATS_REGION"/>
    <property type="match status" value="8"/>
</dbReference>
<organism evidence="6 9">
    <name type="scientific">Aplysia californica</name>
    <name type="common">California sea hare</name>
    <dbReference type="NCBI Taxonomy" id="6500"/>
    <lineage>
        <taxon>Eukaryota</taxon>
        <taxon>Metazoa</taxon>
        <taxon>Spiralia</taxon>
        <taxon>Lophotrochozoa</taxon>
        <taxon>Mollusca</taxon>
        <taxon>Gastropoda</taxon>
        <taxon>Heterobranchia</taxon>
        <taxon>Euthyneura</taxon>
        <taxon>Tectipleura</taxon>
        <taxon>Aplysiida</taxon>
        <taxon>Aplysioidea</taxon>
        <taxon>Aplysiidae</taxon>
        <taxon>Aplysia</taxon>
    </lineage>
</organism>
<dbReference type="InterPro" id="IPR008858">
    <property type="entry name" value="TROVE_dom"/>
</dbReference>
<feature type="repeat" description="WD" evidence="3">
    <location>
        <begin position="1799"/>
        <end position="1840"/>
    </location>
</feature>
<proteinExistence type="predicted"/>
<feature type="repeat" description="WD" evidence="3">
    <location>
        <begin position="1924"/>
        <end position="1956"/>
    </location>
</feature>
<evidence type="ECO:0000313" key="8">
    <source>
        <dbReference type="RefSeq" id="XP_012935536.1"/>
    </source>
</evidence>
<dbReference type="Pfam" id="PF13271">
    <property type="entry name" value="DUF4062"/>
    <property type="match status" value="1"/>
</dbReference>
<dbReference type="InterPro" id="IPR025139">
    <property type="entry name" value="DUF4062"/>
</dbReference>
<dbReference type="SUPFAM" id="SSF50978">
    <property type="entry name" value="WD40 repeat-like"/>
    <property type="match status" value="4"/>
</dbReference>
<dbReference type="InterPro" id="IPR036322">
    <property type="entry name" value="WD40_repeat_dom_sf"/>
</dbReference>
<dbReference type="Proteomes" id="UP000694888">
    <property type="component" value="Unplaced"/>
</dbReference>
<dbReference type="PROSITE" id="PS50082">
    <property type="entry name" value="WD_REPEATS_2"/>
    <property type="match status" value="12"/>
</dbReference>
<dbReference type="Gene3D" id="1.25.40.370">
    <property type="match status" value="1"/>
</dbReference>
<dbReference type="Pfam" id="PF25047">
    <property type="entry name" value="Beta-prop_TEP1_2nd"/>
    <property type="match status" value="1"/>
</dbReference>
<sequence>MTDKNLLSTHNSLLDKWTKSDSSSLGGLSLSSGKLSGTSSLLSTSGTSKPTSGFGSLGTSLSTSLSGSSTLGNKGSSLLSSSTLGKPSLLSSGSSLQSKLSLSSTTSSLLRPSSLLTSTLTPSGGLLSSKSEKAPAIESSLNKLSLASAHSPKYDTKASERGTTKYGLGSAKKRLTKDSQKTEKKKKVVGHGGEVMAQVIRRHAIKAPDYFIKCENEEEYMDMDIPQFVPPSEDMRLAPSVARSLTDVVGIKRGLINWVSGSLISQPDFTKKDNPMRLQIVENVTAVVEYDPEFILKVALYSRKELHIRTTSNFLLALAASISPCRQFLKKYFSASIALPSDWIEVAEIFQTLEGGNLKLGSLPAALRKAMINKFPEFDKYQLAKYNKDSSGKKKAKKAKKAEASKKKKTPKKLRLFDSDSSDDEDDEDKNKKAIRQLSSIAYDEKESSEQIAKQHFTIKQLIRKLHIREPVEHIMSIIGKKYPLTMEDFYQSRLPGTFEEERAGKRMKLPVPETWETQVSLKGNKAQTWQDLIDHKKLPFMAMLRNLRNLIKAGISPKHHNFVLRRLSDQRSVINSKQFPFRFFSAYVVLQELEEAYEKNQEEIIAKAEAESEGRVYSKVQTGFRGRGRGARGAGVRGGGVRGRGAKGRGGRRGASGDSDGQFAWWVLRKQKKDAAGPTEVPYDKALLQRYRKALDTAVKIATVHNVQPIKGRTILLCDISQKMNKPCSSARGLGKPRTLREISVLMGLMCKYSCEECEMIVFNDESYKAIELRKGTILDNMNAVLDCELPSDSAEMVESIPYQVLLEKLRDRVQVDNLLVFGEDYYPDCDEGRVLVDFLKNYRHLVNPNLLFVAVTFSSPRAGFTSDIQPEHDNDIYISGYSDAILRFVAERGDAGMVNHVDKIDEAFQLRPMPRLRVDQQEVKTVVPEPERSLRLTAPTPRWRTVRVFISSTFRDMHGERDLLTRFVFPELRALGRKHFINVYEVDLRWGISEEQAKDNCTVSLCLQEVARCDIFIGVLGERYGWTPLTYEVPDSPEYDWVRQYAPGASVTELEMQLGALSQPAQAKDTAFFFMRNNSFETDVPAPFEKSFKSESDVHKAKMSSLKSRIRKSGLEVFNYPCHWGGCVDGKPVVSGLEEFGARMLNTLLNAVKKMCPDEDGLLSEEVHIDNLHWALVEQCHSEFIGRKNLLKQAVGKIYTTSSGVIGLFGKSGSGKTALMSSVIMEMVKSKTSSGARNVFINMAGAAPGSTNLAATVRHLAMQVNSRFALGFSLPEDFKNLCLKFGDLLSDAANMCTTKLVVFLDGLDMMEDAYQPYSLEWLPSHIPDNVVFVISAITNEKTFKSLKRLRVDEMIVGDLDMWDKAELVRQTLAKHRKSLDESGFGNQMKLLMLKKEAHNPLYLKLACEELRVFGVFEKVSDKLKGLPHTTAQMLQEVLERLESDHGVKLVSTALCLLACARDGLYPEELYELLSWYSVYGSDSLEPRDLCKKALSREEEIPPVTLTFLARSIMSFLNPSSTWAPMLSLANAEICTAVRLRYLKGTAADMELSYHKFLAAFFMRQADPTKDDTWQSQNVRAFSELPYHLACGGCFTELARVLCNHKFIQAKCSLGMAAKLLDDFTPKGSGSRAMEREQNRFLSLQSVQQYKSFIFRNINILVNYPSLEWQQAINEPSHTLPYEDAFKMQQWSRDLPAYMEWSNKPEEESQCYLTLSNFKESVNCVAVSPNCSMFAAGSQDLLVRLYDMATGKELKFFHGHSDAVTDICFAGNDILCSGSVDTTLCLWDVTDGHRIHTLKGHGRRVNSCASDSQGKLIASGGWDCMVNVWNTAKGDKLCEFNIESPVNCVDFHPSEELVVVGSWDSLIRIYNYFHKTRVAILRGHSTSVRDIAYSIDGRHLASAAMDGDVKIWAADKGSQVGNVKGHAGPVNKLIFSPSGREIITAGEDHQVKVWSGDLGIPVHRLDTQNNGAATSVCISPSGLMLAVGYHLGQVRIYDVNTGVKMVEIKLCPCAVRALCYSQDGGYILAGCDDNKVQILESTQGSRVCSLIGHSKPILCVTTSKSYVASCGEDFTCCIYENIRQLKSQRESKPTRILKGHIAPVTSCSFNSDETMIITASRDASVRVYSMSDVFMSDDAAPLNILHDCHADWINASQWSNTGSFLVTGSNDFNLKVWDMKTSKEKVKMTGHSSAINAVAYKFGCIISGSTDGTVKVWSHKGVEITTLRGHDLRVNACDMFVKYSAKGNQSGGEEEEPPQSWADMVEDKDGEKEGQKPNRPHSKEDVNVQEVIVVSAGDDGAVWIWKPLQAYSLACLTGHSDRVLAVAGDRNGQVTSCSLDKSVRVWRPRLEDSLDLSKHDGPVTFVASSVNGELIISGSRDGVVKIWKKDGKTCGMKLSFQAHERAVNCGSFQSASTTLFYTGGDDYTITTWSITDRKDGFFVRQVTQVKVDYPVASILCSPQTNLLFFSTWRGDIYASHAGVLKSIFRVEEEMNDDVKHWPTCLSANPDNQREIVAGTTQGSVITLRLSANQMDVVSTEVLAVPSDDWDRGMEEAKIPRNFVNCCGKVNGMTFGGDSRGQVMMVTGDVFNKSTVKIHKSAVTSVEVFNDIAITASADCSIKVWRIVNEGDICQIGQFQCPSPVTCMRVVSSSREGLVIAAGDQLGNLHQLVWHLAGK</sequence>
<feature type="domain" description="TROVE" evidence="5">
    <location>
        <begin position="234"/>
        <end position="713"/>
    </location>
</feature>
<gene>
    <name evidence="7 8 9" type="primary">LOC101854242</name>
</gene>
<dbReference type="PROSITE" id="PS50988">
    <property type="entry name" value="TROVE"/>
    <property type="match status" value="1"/>
</dbReference>
<evidence type="ECO:0000256" key="3">
    <source>
        <dbReference type="PROSITE-ProRule" id="PRU00221"/>
    </source>
</evidence>
<dbReference type="Gene3D" id="2.130.10.10">
    <property type="entry name" value="YVTN repeat-like/Quinoprotein amine dehydrogenase"/>
    <property type="match status" value="7"/>
</dbReference>
<dbReference type="CDD" id="cd00200">
    <property type="entry name" value="WD40"/>
    <property type="match status" value="3"/>
</dbReference>
<feature type="repeat" description="WD" evidence="3">
    <location>
        <begin position="1882"/>
        <end position="1923"/>
    </location>
</feature>
<feature type="repeat" description="WD" evidence="3">
    <location>
        <begin position="2596"/>
        <end position="2627"/>
    </location>
</feature>
<evidence type="ECO:0000256" key="2">
    <source>
        <dbReference type="ARBA" id="ARBA00022737"/>
    </source>
</evidence>
<feature type="repeat" description="WD" evidence="3">
    <location>
        <begin position="2317"/>
        <end position="2347"/>
    </location>
</feature>
<dbReference type="RefSeq" id="XP_012935536.1">
    <property type="nucleotide sequence ID" value="XM_013080082.2"/>
</dbReference>
<dbReference type="InterPro" id="IPR020472">
    <property type="entry name" value="WD40_PAC1"/>
</dbReference>
<feature type="compositionally biased region" description="Basic and acidic residues" evidence="4">
    <location>
        <begin position="152"/>
        <end position="163"/>
    </location>
</feature>
<dbReference type="InterPro" id="IPR056828">
    <property type="entry name" value="Beta-prop_TEP1_C"/>
</dbReference>
<keyword evidence="1 3" id="KW-0853">WD repeat</keyword>
<dbReference type="InterPro" id="IPR056829">
    <property type="entry name" value="Beta-prop_TEP1_2nd"/>
</dbReference>
<dbReference type="Pfam" id="PF25048">
    <property type="entry name" value="Beta-prop_TEP1_C"/>
    <property type="match status" value="1"/>
</dbReference>
<name>A0ABM1VQ69_APLCA</name>
<dbReference type="PROSITE" id="PS00678">
    <property type="entry name" value="WD_REPEATS_1"/>
    <property type="match status" value="2"/>
</dbReference>
<evidence type="ECO:0000313" key="9">
    <source>
        <dbReference type="RefSeq" id="XP_035824561.1"/>
    </source>
</evidence>
<dbReference type="InterPro" id="IPR036465">
    <property type="entry name" value="vWFA_dom_sf"/>
</dbReference>
<evidence type="ECO:0000256" key="4">
    <source>
        <dbReference type="SAM" id="MobiDB-lite"/>
    </source>
</evidence>
<dbReference type="InterPro" id="IPR015943">
    <property type="entry name" value="WD40/YVTN_repeat-like_dom_sf"/>
</dbReference>
<feature type="region of interest" description="Disordered" evidence="4">
    <location>
        <begin position="392"/>
        <end position="431"/>
    </location>
</feature>
<dbReference type="PRINTS" id="PR00320">
    <property type="entry name" value="GPROTEINBRPT"/>
</dbReference>
<dbReference type="SUPFAM" id="SSF140864">
    <property type="entry name" value="TROVE domain-like"/>
    <property type="match status" value="1"/>
</dbReference>
<dbReference type="InterPro" id="IPR045804">
    <property type="entry name" value="DUF5920"/>
</dbReference>
<dbReference type="InterPro" id="IPR003593">
    <property type="entry name" value="AAA+_ATPase"/>
</dbReference>
<reference evidence="7 8" key="1">
    <citation type="submission" date="2025-05" db="UniProtKB">
        <authorList>
            <consortium name="RefSeq"/>
        </authorList>
    </citation>
    <scope>IDENTIFICATION</scope>
</reference>
<feature type="repeat" description="WD" evidence="3">
    <location>
        <begin position="1758"/>
        <end position="1798"/>
    </location>
</feature>
<dbReference type="PANTHER" id="PTHR44791">
    <property type="entry name" value="TELOMERASE PROTEIN COMPONENT 1 TEP1"/>
    <property type="match status" value="1"/>
</dbReference>
<dbReference type="Pfam" id="PF05731">
    <property type="entry name" value="TROVE"/>
    <property type="match status" value="1"/>
</dbReference>
<dbReference type="RefSeq" id="XP_012935535.1">
    <property type="nucleotide sequence ID" value="XM_013080081.2"/>
</dbReference>
<feature type="repeat" description="WD" evidence="3">
    <location>
        <begin position="2098"/>
        <end position="2132"/>
    </location>
</feature>
<feature type="compositionally biased region" description="Gly residues" evidence="4">
    <location>
        <begin position="632"/>
        <end position="644"/>
    </location>
</feature>
<dbReference type="PANTHER" id="PTHR44791:SF1">
    <property type="entry name" value="TELOMERASE PROTEIN COMPONENT 1"/>
    <property type="match status" value="1"/>
</dbReference>
<dbReference type="GeneID" id="101854242"/>
<dbReference type="InterPro" id="IPR019775">
    <property type="entry name" value="WD40_repeat_CS"/>
</dbReference>
<keyword evidence="2" id="KW-0677">Repeat</keyword>
<protein>
    <submittedName>
        <fullName evidence="7 8">Telomerase protein component 1</fullName>
    </submittedName>
</protein>
<keyword evidence="6" id="KW-1185">Reference proteome</keyword>
<dbReference type="InterPro" id="IPR027417">
    <property type="entry name" value="P-loop_NTPase"/>
</dbReference>
<feature type="repeat" description="WD" evidence="3">
    <location>
        <begin position="2401"/>
        <end position="2435"/>
    </location>
</feature>
<feature type="region of interest" description="Disordered" evidence="4">
    <location>
        <begin position="627"/>
        <end position="659"/>
    </location>
</feature>
<feature type="compositionally biased region" description="Basic residues" evidence="4">
    <location>
        <begin position="393"/>
        <end position="414"/>
    </location>
</feature>
<accession>A0ABM1VQ69</accession>
<dbReference type="InterPro" id="IPR001680">
    <property type="entry name" value="WD40_rpt"/>
</dbReference>